<protein>
    <submittedName>
        <fullName evidence="2">SnoaL-like domain-containing protein</fullName>
    </submittedName>
</protein>
<dbReference type="SUPFAM" id="SSF54427">
    <property type="entry name" value="NTF2-like"/>
    <property type="match status" value="1"/>
</dbReference>
<dbReference type="InterPro" id="IPR032710">
    <property type="entry name" value="NTF2-like_dom_sf"/>
</dbReference>
<reference evidence="3" key="1">
    <citation type="submission" date="2016-10" db="EMBL/GenBank/DDBJ databases">
        <authorList>
            <person name="Varghese N."/>
            <person name="Submissions S."/>
        </authorList>
    </citation>
    <scope>NUCLEOTIDE SEQUENCE [LARGE SCALE GENOMIC DNA]</scope>
    <source>
        <strain evidence="3">CGMCC 4.3568</strain>
    </source>
</reference>
<accession>A0A1I0W096</accession>
<dbReference type="Gene3D" id="3.10.450.50">
    <property type="match status" value="1"/>
</dbReference>
<sequence length="117" mass="12536">MTSKTVASEPNDLGRYFIERANAGDVDGLVALYEPNAVLAFPPGNLATGHAEIREVYEQFVAAAPVLSPGRQHPALVSDDLALTASTLTTGEVTVEIARRQSDGSWLWTVDQPVFVP</sequence>
<dbReference type="STRING" id="490629.SAMN05216266_101611"/>
<dbReference type="Proteomes" id="UP000243799">
    <property type="component" value="Unassembled WGS sequence"/>
</dbReference>
<evidence type="ECO:0000313" key="2">
    <source>
        <dbReference type="EMBL" id="SFA81630.1"/>
    </source>
</evidence>
<gene>
    <name evidence="2" type="ORF">SAMN05216266_101611</name>
</gene>
<evidence type="ECO:0000259" key="1">
    <source>
        <dbReference type="Pfam" id="PF12680"/>
    </source>
</evidence>
<organism evidence="2 3">
    <name type="scientific">Amycolatopsis marina</name>
    <dbReference type="NCBI Taxonomy" id="490629"/>
    <lineage>
        <taxon>Bacteria</taxon>
        <taxon>Bacillati</taxon>
        <taxon>Actinomycetota</taxon>
        <taxon>Actinomycetes</taxon>
        <taxon>Pseudonocardiales</taxon>
        <taxon>Pseudonocardiaceae</taxon>
        <taxon>Amycolatopsis</taxon>
    </lineage>
</organism>
<dbReference type="Pfam" id="PF12680">
    <property type="entry name" value="SnoaL_2"/>
    <property type="match status" value="1"/>
</dbReference>
<dbReference type="AlphaFoldDB" id="A0A1I0W096"/>
<feature type="domain" description="SnoaL-like" evidence="1">
    <location>
        <begin position="16"/>
        <end position="91"/>
    </location>
</feature>
<dbReference type="InterPro" id="IPR037401">
    <property type="entry name" value="SnoaL-like"/>
</dbReference>
<name>A0A1I0W096_9PSEU</name>
<dbReference type="EMBL" id="FOKG01000001">
    <property type="protein sequence ID" value="SFA81630.1"/>
    <property type="molecule type" value="Genomic_DNA"/>
</dbReference>
<keyword evidence="3" id="KW-1185">Reference proteome</keyword>
<proteinExistence type="predicted"/>
<evidence type="ECO:0000313" key="3">
    <source>
        <dbReference type="Proteomes" id="UP000243799"/>
    </source>
</evidence>